<evidence type="ECO:0000256" key="4">
    <source>
        <dbReference type="ARBA" id="ARBA00022827"/>
    </source>
</evidence>
<dbReference type="GO" id="GO:0003995">
    <property type="term" value="F:acyl-CoA dehydrogenase activity"/>
    <property type="evidence" value="ECO:0007669"/>
    <property type="project" value="InterPro"/>
</dbReference>
<organism evidence="10 11">
    <name type="scientific">Oceanococcus atlanticus</name>
    <dbReference type="NCBI Taxonomy" id="1317117"/>
    <lineage>
        <taxon>Bacteria</taxon>
        <taxon>Pseudomonadati</taxon>
        <taxon>Pseudomonadota</taxon>
        <taxon>Gammaproteobacteria</taxon>
        <taxon>Chromatiales</taxon>
        <taxon>Oceanococcaceae</taxon>
        <taxon>Oceanococcus</taxon>
    </lineage>
</organism>
<dbReference type="STRING" id="1317117.ATO7_11938"/>
<evidence type="ECO:0000259" key="9">
    <source>
        <dbReference type="Pfam" id="PF12806"/>
    </source>
</evidence>
<comment type="caution">
    <text evidence="10">The sequence shown here is derived from an EMBL/GenBank/DDBJ whole genome shotgun (WGS) entry which is preliminary data.</text>
</comment>
<dbReference type="InterPro" id="IPR006091">
    <property type="entry name" value="Acyl-CoA_Oxase/DH_mid-dom"/>
</dbReference>
<evidence type="ECO:0000256" key="5">
    <source>
        <dbReference type="RuleBase" id="RU362125"/>
    </source>
</evidence>
<dbReference type="InterPro" id="IPR009100">
    <property type="entry name" value="AcylCoA_DH/oxidase_NM_dom_sf"/>
</dbReference>
<dbReference type="Pfam" id="PF02771">
    <property type="entry name" value="Acyl-CoA_dh_N"/>
    <property type="match status" value="1"/>
</dbReference>
<dbReference type="PANTHER" id="PTHR42803:SF3">
    <property type="entry name" value="ACYL-COA DEHYDROGENASE-RELATED"/>
    <property type="match status" value="1"/>
</dbReference>
<feature type="domain" description="Acyl-CoA oxidase/dehydrogenase middle" evidence="7">
    <location>
        <begin position="158"/>
        <end position="260"/>
    </location>
</feature>
<keyword evidence="4 5" id="KW-0274">FAD</keyword>
<dbReference type="SUPFAM" id="SSF47203">
    <property type="entry name" value="Acyl-CoA dehydrogenase C-terminal domain-like"/>
    <property type="match status" value="1"/>
</dbReference>
<feature type="domain" description="Acetyl-CoA dehydrogenase-like C-terminal" evidence="9">
    <location>
        <begin position="465"/>
        <end position="590"/>
    </location>
</feature>
<evidence type="ECO:0000259" key="6">
    <source>
        <dbReference type="Pfam" id="PF00441"/>
    </source>
</evidence>
<dbReference type="SUPFAM" id="SSF56645">
    <property type="entry name" value="Acyl-CoA dehydrogenase NM domain-like"/>
    <property type="match status" value="1"/>
</dbReference>
<comment type="cofactor">
    <cofactor evidence="1 5">
        <name>FAD</name>
        <dbReference type="ChEBI" id="CHEBI:57692"/>
    </cofactor>
</comment>
<proteinExistence type="inferred from homology"/>
<dbReference type="EMBL" id="AQQV01000003">
    <property type="protein sequence ID" value="ORE86003.1"/>
    <property type="molecule type" value="Genomic_DNA"/>
</dbReference>
<evidence type="ECO:0000256" key="3">
    <source>
        <dbReference type="ARBA" id="ARBA00022630"/>
    </source>
</evidence>
<keyword evidence="3 5" id="KW-0285">Flavoprotein</keyword>
<accession>A0A1Y1SBQ8</accession>
<dbReference type="Pfam" id="PF12806">
    <property type="entry name" value="Acyl-CoA_dh_C"/>
    <property type="match status" value="1"/>
</dbReference>
<dbReference type="RefSeq" id="WP_083562032.1">
    <property type="nucleotide sequence ID" value="NZ_AQQV01000003.1"/>
</dbReference>
<dbReference type="InterPro" id="IPR006089">
    <property type="entry name" value="Acyl-CoA_DH_CS"/>
</dbReference>
<dbReference type="InterPro" id="IPR009075">
    <property type="entry name" value="AcylCo_DH/oxidase_C"/>
</dbReference>
<feature type="domain" description="Acyl-CoA dehydrogenase/oxidase N-terminal" evidence="8">
    <location>
        <begin position="33"/>
        <end position="152"/>
    </location>
</feature>
<dbReference type="InterPro" id="IPR046373">
    <property type="entry name" value="Acyl-CoA_Oxase/DH_mid-dom_sf"/>
</dbReference>
<gene>
    <name evidence="10" type="ORF">ATO7_11938</name>
</gene>
<evidence type="ECO:0000259" key="8">
    <source>
        <dbReference type="Pfam" id="PF02771"/>
    </source>
</evidence>
<dbReference type="InterPro" id="IPR025878">
    <property type="entry name" value="Acyl-CoA_dh-like_C_dom"/>
</dbReference>
<dbReference type="Proteomes" id="UP000192342">
    <property type="component" value="Unassembled WGS sequence"/>
</dbReference>
<dbReference type="InterPro" id="IPR052166">
    <property type="entry name" value="Diverse_Acyl-CoA_DH"/>
</dbReference>
<reference evidence="10 11" key="1">
    <citation type="submission" date="2013-04" db="EMBL/GenBank/DDBJ databases">
        <title>Oceanococcus atlanticus 22II-S10r2 Genome Sequencing.</title>
        <authorList>
            <person name="Lai Q."/>
            <person name="Li G."/>
            <person name="Shao Z."/>
        </authorList>
    </citation>
    <scope>NUCLEOTIDE SEQUENCE [LARGE SCALE GENOMIC DNA]</scope>
    <source>
        <strain evidence="10 11">22II-S10r2</strain>
    </source>
</reference>
<evidence type="ECO:0000259" key="7">
    <source>
        <dbReference type="Pfam" id="PF02770"/>
    </source>
</evidence>
<dbReference type="InterPro" id="IPR036250">
    <property type="entry name" value="AcylCo_DH-like_C"/>
</dbReference>
<evidence type="ECO:0000256" key="1">
    <source>
        <dbReference type="ARBA" id="ARBA00001974"/>
    </source>
</evidence>
<dbReference type="AlphaFoldDB" id="A0A1Y1SBQ8"/>
<comment type="similarity">
    <text evidence="2 5">Belongs to the acyl-CoA dehydrogenase family.</text>
</comment>
<dbReference type="Gene3D" id="1.20.140.10">
    <property type="entry name" value="Butyryl-CoA Dehydrogenase, subunit A, domain 3"/>
    <property type="match status" value="1"/>
</dbReference>
<dbReference type="PROSITE" id="PS00073">
    <property type="entry name" value="ACYL_COA_DH_2"/>
    <property type="match status" value="1"/>
</dbReference>
<dbReference type="PANTHER" id="PTHR42803">
    <property type="entry name" value="ACYL-COA DEHYDROGENASE"/>
    <property type="match status" value="1"/>
</dbReference>
<dbReference type="OrthoDB" id="9807883at2"/>
<feature type="domain" description="Acyl-CoA dehydrogenase/oxidase C-terminal" evidence="6">
    <location>
        <begin position="280"/>
        <end position="446"/>
    </location>
</feature>
<dbReference type="InterPro" id="IPR013786">
    <property type="entry name" value="AcylCoA_DH/ox_N"/>
</dbReference>
<evidence type="ECO:0000313" key="11">
    <source>
        <dbReference type="Proteomes" id="UP000192342"/>
    </source>
</evidence>
<name>A0A1Y1SBQ8_9GAMM</name>
<dbReference type="InterPro" id="IPR037069">
    <property type="entry name" value="AcylCoA_DH/ox_N_sf"/>
</dbReference>
<protein>
    <submittedName>
        <fullName evidence="10">Acyl-CoA dehydrogenase</fullName>
    </submittedName>
</protein>
<dbReference type="GO" id="GO:0050660">
    <property type="term" value="F:flavin adenine dinucleotide binding"/>
    <property type="evidence" value="ECO:0007669"/>
    <property type="project" value="InterPro"/>
</dbReference>
<dbReference type="Pfam" id="PF00441">
    <property type="entry name" value="Acyl-CoA_dh_1"/>
    <property type="match status" value="1"/>
</dbReference>
<evidence type="ECO:0000256" key="2">
    <source>
        <dbReference type="ARBA" id="ARBA00009347"/>
    </source>
</evidence>
<keyword evidence="11" id="KW-1185">Reference proteome</keyword>
<dbReference type="Pfam" id="PF02770">
    <property type="entry name" value="Acyl-CoA_dh_M"/>
    <property type="match status" value="1"/>
</dbReference>
<evidence type="ECO:0000313" key="10">
    <source>
        <dbReference type="EMBL" id="ORE86003.1"/>
    </source>
</evidence>
<keyword evidence="5" id="KW-0560">Oxidoreductase</keyword>
<sequence length="595" mass="65920">MLKRREIDFQIFEMLEAERLCAQPAFLSQDRETIDAILDSAQRVADETFATHTALTDAEEPQFVDGRVRMRPEVKSALNAFVDGGFMGTSFPERIGGLQLPYIISQVINWIFSDANVGTAGYPFLTMAAANLIQAHGSDEQKQRYMLPLIEGRWFGTMCLSEPQAGSSLADIRTRAEPTGEGDYRISGTKMWISGGEHELSENIVHLVLAKVPGQAAGTRGISLFIVPKYRLDEHGAPGPRNDVSLAGLNHKMGYRGTVNTLLNFGENDDCRGYLIGQLNQGLAAMFHMMNEARIGVGLNAAVLAYSGYQHSLDYARNRPQGRPATQRDPSAPQSMIIEHADVRHMLMRQKVYSEGALALCLYGASLVDRKQLSASDEQAAEIELELSILTPLIKAWSSHYGLKANYWGLQILGGYGYTRDYPLERIYRDNRLNPIHEGTNGIQSLDLLGRKVLQNQGAAFRLLMTRIGETVSACTGHPVLGEYASQLHQAQMRVLEVTTALGKLASGGGIASLLANSWTYLDMLGHLVVAWMWLRQAVVAQVALDQPGGDQAYYDGKRQACAYFYRWELPQVLMQADQLLAMDDSVLTLRDEHF</sequence>
<dbReference type="Gene3D" id="1.10.540.10">
    <property type="entry name" value="Acyl-CoA dehydrogenase/oxidase, N-terminal domain"/>
    <property type="match status" value="1"/>
</dbReference>
<dbReference type="Gene3D" id="2.40.110.10">
    <property type="entry name" value="Butyryl-CoA Dehydrogenase, subunit A, domain 2"/>
    <property type="match status" value="1"/>
</dbReference>